<dbReference type="GO" id="GO:0043565">
    <property type="term" value="F:sequence-specific DNA binding"/>
    <property type="evidence" value="ECO:0007669"/>
    <property type="project" value="InterPro"/>
</dbReference>
<evidence type="ECO:0000313" key="5">
    <source>
        <dbReference type="Proteomes" id="UP000199727"/>
    </source>
</evidence>
<organism evidence="4 5">
    <name type="scientific">Cryptococcus neoformans Tu259-1</name>
    <dbReference type="NCBI Taxonomy" id="1230072"/>
    <lineage>
        <taxon>Eukaryota</taxon>
        <taxon>Fungi</taxon>
        <taxon>Dikarya</taxon>
        <taxon>Basidiomycota</taxon>
        <taxon>Agaricomycotina</taxon>
        <taxon>Tremellomycetes</taxon>
        <taxon>Tremellales</taxon>
        <taxon>Cryptococcaceae</taxon>
        <taxon>Cryptococcus</taxon>
        <taxon>Cryptococcus neoformans species complex</taxon>
    </lineage>
</organism>
<dbReference type="EMBL" id="AMKT01000028">
    <property type="protein sequence ID" value="OXG25067.1"/>
    <property type="molecule type" value="Genomic_DNA"/>
</dbReference>
<dbReference type="OrthoDB" id="515401at2759"/>
<reference evidence="4 5" key="1">
    <citation type="submission" date="2017-06" db="EMBL/GenBank/DDBJ databases">
        <title>Global population genomics of the pathogenic fungus Cryptococcus neoformans var. grubii.</title>
        <authorList>
            <person name="Cuomo C."/>
            <person name="Litvintseva A."/>
            <person name="Chen Y."/>
            <person name="Young S."/>
            <person name="Zeng Q."/>
            <person name="Chapman S."/>
            <person name="Gujja S."/>
            <person name="Saif S."/>
            <person name="Birren B."/>
        </authorList>
    </citation>
    <scope>NUCLEOTIDE SEQUENCE [LARGE SCALE GENOMIC DNA]</scope>
    <source>
        <strain evidence="4 5">Tu259-1</strain>
    </source>
</reference>
<sequence>MILMKHACGQIAELRSTSDYPQQGAMLKNNGHSIGGEGDRKEGDEALNRPLLSVFCRIGGRRRKRVKHRAGQRLIARWSKGSVAHIRSCFYAEGPFRKGGWPPTNSFALRSHGSLAPPVLARFFKHCSHPSADWFLSPFYTRKNARKGLSKCYQCKEMALRPAFAARLRSTTSTCERKPLSTSDPSADYNPKFRGRKAATNGKNRPIKKRRALRPGVCHNCGCTEPETTLWRSNPDCLATDDRASMLCNACGLWRAEHGFNRPKDYQERSKAAQFFSANTHQSPPFTSPITLNQAEPLQLETSSKRKRKRSPSTSTASTPSSW</sequence>
<feature type="region of interest" description="Disordered" evidence="2">
    <location>
        <begin position="175"/>
        <end position="209"/>
    </location>
</feature>
<comment type="caution">
    <text evidence="4">The sequence shown here is derived from an EMBL/GenBank/DDBJ whole genome shotgun (WGS) entry which is preliminary data.</text>
</comment>
<dbReference type="Gene3D" id="3.30.50.10">
    <property type="entry name" value="Erythroid Transcription Factor GATA-1, subunit A"/>
    <property type="match status" value="1"/>
</dbReference>
<keyword evidence="1" id="KW-0862">Zinc</keyword>
<dbReference type="InterPro" id="IPR000679">
    <property type="entry name" value="Znf_GATA"/>
</dbReference>
<dbReference type="SMART" id="SM00401">
    <property type="entry name" value="ZnF_GATA"/>
    <property type="match status" value="1"/>
</dbReference>
<feature type="non-terminal residue" evidence="4">
    <location>
        <position position="323"/>
    </location>
</feature>
<dbReference type="SUPFAM" id="SSF57716">
    <property type="entry name" value="Glucocorticoid receptor-like (DNA-binding domain)"/>
    <property type="match status" value="1"/>
</dbReference>
<feature type="domain" description="GATA-type" evidence="3">
    <location>
        <begin position="223"/>
        <end position="274"/>
    </location>
</feature>
<dbReference type="GO" id="GO:0008270">
    <property type="term" value="F:zinc ion binding"/>
    <property type="evidence" value="ECO:0007669"/>
    <property type="project" value="UniProtKB-KW"/>
</dbReference>
<keyword evidence="1" id="KW-0479">Metal-binding</keyword>
<evidence type="ECO:0000313" key="4">
    <source>
        <dbReference type="EMBL" id="OXG25067.1"/>
    </source>
</evidence>
<dbReference type="PROSITE" id="PS50114">
    <property type="entry name" value="GATA_ZN_FINGER_2"/>
    <property type="match status" value="1"/>
</dbReference>
<accession>A0A854QFX8</accession>
<feature type="region of interest" description="Disordered" evidence="2">
    <location>
        <begin position="22"/>
        <end position="43"/>
    </location>
</feature>
<feature type="compositionally biased region" description="Polar residues" evidence="2">
    <location>
        <begin position="175"/>
        <end position="185"/>
    </location>
</feature>
<dbReference type="CDD" id="cd00202">
    <property type="entry name" value="ZnF_GATA"/>
    <property type="match status" value="1"/>
</dbReference>
<feature type="compositionally biased region" description="Polar residues" evidence="2">
    <location>
        <begin position="279"/>
        <end position="296"/>
    </location>
</feature>
<gene>
    <name evidence="4" type="ORF">C361_02068</name>
</gene>
<proteinExistence type="predicted"/>
<dbReference type="InterPro" id="IPR013088">
    <property type="entry name" value="Znf_NHR/GATA"/>
</dbReference>
<evidence type="ECO:0000256" key="2">
    <source>
        <dbReference type="SAM" id="MobiDB-lite"/>
    </source>
</evidence>
<evidence type="ECO:0000256" key="1">
    <source>
        <dbReference type="PROSITE-ProRule" id="PRU00094"/>
    </source>
</evidence>
<dbReference type="GO" id="GO:0006355">
    <property type="term" value="P:regulation of DNA-templated transcription"/>
    <property type="evidence" value="ECO:0007669"/>
    <property type="project" value="InterPro"/>
</dbReference>
<protein>
    <recommendedName>
        <fullName evidence="3">GATA-type domain-containing protein</fullName>
    </recommendedName>
</protein>
<evidence type="ECO:0000259" key="3">
    <source>
        <dbReference type="PROSITE" id="PS50114"/>
    </source>
</evidence>
<feature type="region of interest" description="Disordered" evidence="2">
    <location>
        <begin position="279"/>
        <end position="323"/>
    </location>
</feature>
<dbReference type="AlphaFoldDB" id="A0A854QFX8"/>
<keyword evidence="1" id="KW-0863">Zinc-finger</keyword>
<name>A0A854QFX8_CRYNE</name>
<dbReference type="Proteomes" id="UP000199727">
    <property type="component" value="Unassembled WGS sequence"/>
</dbReference>
<feature type="compositionally biased region" description="Low complexity" evidence="2">
    <location>
        <begin position="312"/>
        <end position="323"/>
    </location>
</feature>